<feature type="compositionally biased region" description="Polar residues" evidence="1">
    <location>
        <begin position="1176"/>
        <end position="1233"/>
    </location>
</feature>
<feature type="compositionally biased region" description="Low complexity" evidence="1">
    <location>
        <begin position="856"/>
        <end position="867"/>
    </location>
</feature>
<accession>A0A7J6E2A2</accession>
<name>A0A7J6E2A2_CANSA</name>
<comment type="caution">
    <text evidence="2">The sequence shown here is derived from an EMBL/GenBank/DDBJ whole genome shotgun (WGS) entry which is preliminary data.</text>
</comment>
<organism evidence="2 3">
    <name type="scientific">Cannabis sativa</name>
    <name type="common">Hemp</name>
    <name type="synonym">Marijuana</name>
    <dbReference type="NCBI Taxonomy" id="3483"/>
    <lineage>
        <taxon>Eukaryota</taxon>
        <taxon>Viridiplantae</taxon>
        <taxon>Streptophyta</taxon>
        <taxon>Embryophyta</taxon>
        <taxon>Tracheophyta</taxon>
        <taxon>Spermatophyta</taxon>
        <taxon>Magnoliopsida</taxon>
        <taxon>eudicotyledons</taxon>
        <taxon>Gunneridae</taxon>
        <taxon>Pentapetalae</taxon>
        <taxon>rosids</taxon>
        <taxon>fabids</taxon>
        <taxon>Rosales</taxon>
        <taxon>Cannabaceae</taxon>
        <taxon>Cannabis</taxon>
    </lineage>
</organism>
<evidence type="ECO:0000256" key="1">
    <source>
        <dbReference type="SAM" id="MobiDB-lite"/>
    </source>
</evidence>
<proteinExistence type="predicted"/>
<feature type="compositionally biased region" description="Basic and acidic residues" evidence="1">
    <location>
        <begin position="726"/>
        <end position="743"/>
    </location>
</feature>
<keyword evidence="3" id="KW-1185">Reference proteome</keyword>
<feature type="compositionally biased region" description="Polar residues" evidence="1">
    <location>
        <begin position="875"/>
        <end position="886"/>
    </location>
</feature>
<sequence length="1255" mass="138471">MKHSALLDSVVFQLTPTRTRYDLVISANGKTEKIDSGLLNPFLAHLKTAQEQMAKGGYSIILEPDPSSDAWWFTKGTVERFVRFVRTPEVLERVYTLESEILQIEEAIAIQGNNDTTTLNVVEEHLSKPAESIEGSRTLPDINDEKAIILYKPGVQPQSNGSTAKEGNSKVQLLKVLETRKTVLQKEQGMAFARAVAAGFNIDDIPPMVSFSESFGASRLKDACKRFKELWKKKHESGQWLEIEAAEAMARGADFTAMNASGVMLPNVAAEFAAESNGKPDEKTPMENQLPPPQGQFPHQMFPPWPIHSPPGVMPGYQPYPMQGMPYYQNYPGSPYFQSPYPAAEDPRLHSGKRMGQKRHSMDSSYSYAESETCDMDASRTRSSDDVELENSQSRESRKRGSRSGKKQSGTVVIRNLNYISKGHSYSDSESQSASGSETDEDRSNSRRSSRKKDNNIKSADKNNSADKEEISYGKVADGGHWQAFQNFLLRDADDEKCDVDQGMYSMENGKVHSKQRQNTGGEDPIFFGGQDNGVVRNGGAMDMQNISGNMTRLPKNSMDEAMISKRDGINGDIDGEGDVLYSEVNGRRVSYRRSSNEDFMINRQKQSGFTSSANGFEGVERNMDRRSSQNMDDDSYIVALRSASLDQVGNGNPIHMDSEFRSATGKEENGGVQVHYEPEELSMRPQRGDEIGAFGYDPALDYETQGASQNKRSKEVATNANQTSKKPDKGPKSKLLQDDKKKNVGPIRRGKPSKLSPLEEARARAEKLRSFKADLQKVKKEKEEAEMKRIEALKIERQKRIAARGASTVPAQQTRKQVPTKTSPSSYKGTKFSDSEPGPSSPLQRFPTRTSSMGSIDSQKASKSSSRLIGGSHSAGNRISRSATSLPEAKKENGTKASMSRIRRLSEPKMISSHPISSLRARGTEPVSKSKSKSKISDGSDSKKLSAIVNYDKSKAATLPELKIRTPKLPNTTPSKFTTKEVTQKGDLAKSSTTSEGTEVKKDNGKLSHHNEADENPVVEKTVLVLECEKPSVPDVYSKEDNITVVSDYATIRAPNTVHEEPLNGQIQDKITSNEVATVDVNKVLPQLSSLSIAEKQYQAPYARVSSFEDRTEKSVVISKAAVNVNPEPVATSSVKAHVLDTRNLKLEKIPETLEKPQVKESSKGFRRLLKFGRKNNSSSAGERTSESDNISVNGSEVDDTATNTAVSNEVHTLKNLISQDETPTANTTPQKPSRHFSLLSPFRSKSSDKKMAT</sequence>
<feature type="compositionally biased region" description="Basic and acidic residues" evidence="1">
    <location>
        <begin position="677"/>
        <end position="691"/>
    </location>
</feature>
<feature type="compositionally biased region" description="Polar residues" evidence="1">
    <location>
        <begin position="842"/>
        <end position="855"/>
    </location>
</feature>
<dbReference type="EMBL" id="JAATIQ010000527">
    <property type="protein sequence ID" value="KAF4352441.1"/>
    <property type="molecule type" value="Genomic_DNA"/>
</dbReference>
<dbReference type="AlphaFoldDB" id="A0A7J6E2A2"/>
<feature type="compositionally biased region" description="Basic and acidic residues" evidence="1">
    <location>
        <begin position="452"/>
        <end position="466"/>
    </location>
</feature>
<feature type="region of interest" description="Disordered" evidence="1">
    <location>
        <begin position="802"/>
        <end position="1019"/>
    </location>
</feature>
<evidence type="ECO:0000313" key="2">
    <source>
        <dbReference type="EMBL" id="KAF4352441.1"/>
    </source>
</evidence>
<dbReference type="PANTHER" id="PTHR31008">
    <property type="entry name" value="COP1-INTERACTING PROTEIN-RELATED"/>
    <property type="match status" value="1"/>
</dbReference>
<feature type="region of interest" description="Disordered" evidence="1">
    <location>
        <begin position="339"/>
        <end position="466"/>
    </location>
</feature>
<feature type="compositionally biased region" description="Basic and acidic residues" evidence="1">
    <location>
        <begin position="999"/>
        <end position="1014"/>
    </location>
</feature>
<feature type="compositionally biased region" description="Basic and acidic residues" evidence="1">
    <location>
        <begin position="936"/>
        <end position="945"/>
    </location>
</feature>
<feature type="compositionally biased region" description="Basic residues" evidence="1">
    <location>
        <begin position="350"/>
        <end position="359"/>
    </location>
</feature>
<dbReference type="Proteomes" id="UP000583929">
    <property type="component" value="Unassembled WGS sequence"/>
</dbReference>
<reference evidence="2 3" key="1">
    <citation type="journal article" date="2020" name="bioRxiv">
        <title>Sequence and annotation of 42 cannabis genomes reveals extensive copy number variation in cannabinoid synthesis and pathogen resistance genes.</title>
        <authorList>
            <person name="Mckernan K.J."/>
            <person name="Helbert Y."/>
            <person name="Kane L.T."/>
            <person name="Ebling H."/>
            <person name="Zhang L."/>
            <person name="Liu B."/>
            <person name="Eaton Z."/>
            <person name="Mclaughlin S."/>
            <person name="Kingan S."/>
            <person name="Baybayan P."/>
            <person name="Concepcion G."/>
            <person name="Jordan M."/>
            <person name="Riva A."/>
            <person name="Barbazuk W."/>
            <person name="Harkins T."/>
        </authorList>
    </citation>
    <scope>NUCLEOTIDE SEQUENCE [LARGE SCALE GENOMIC DNA]</scope>
    <source>
        <strain evidence="3">cv. Jamaican Lion 4</strain>
        <tissue evidence="2">Leaf</tissue>
    </source>
</reference>
<evidence type="ECO:0000313" key="3">
    <source>
        <dbReference type="Proteomes" id="UP000583929"/>
    </source>
</evidence>
<gene>
    <name evidence="2" type="ORF">G4B88_018873</name>
</gene>
<feature type="compositionally biased region" description="Basic and acidic residues" evidence="1">
    <location>
        <begin position="979"/>
        <end position="989"/>
    </location>
</feature>
<feature type="compositionally biased region" description="Polar residues" evidence="1">
    <location>
        <begin position="810"/>
        <end position="829"/>
    </location>
</feature>
<feature type="compositionally biased region" description="Low complexity" evidence="1">
    <location>
        <begin position="426"/>
        <end position="437"/>
    </location>
</feature>
<feature type="compositionally biased region" description="Polar residues" evidence="1">
    <location>
        <begin position="706"/>
        <end position="725"/>
    </location>
</feature>
<feature type="compositionally biased region" description="Basic and acidic residues" evidence="1">
    <location>
        <begin position="657"/>
        <end position="670"/>
    </location>
</feature>
<dbReference type="PANTHER" id="PTHR31008:SF2">
    <property type="entry name" value="COP1-INTERACTING PROTEIN-LIKE PROTEIN"/>
    <property type="match status" value="1"/>
</dbReference>
<feature type="region of interest" description="Disordered" evidence="1">
    <location>
        <begin position="1172"/>
        <end position="1255"/>
    </location>
</feature>
<evidence type="ECO:0008006" key="4">
    <source>
        <dbReference type="Google" id="ProtNLM"/>
    </source>
</evidence>
<feature type="compositionally biased region" description="Basic residues" evidence="1">
    <location>
        <begin position="397"/>
        <end position="406"/>
    </location>
</feature>
<feature type="region of interest" description="Disordered" evidence="1">
    <location>
        <begin position="649"/>
        <end position="764"/>
    </location>
</feature>
<dbReference type="OrthoDB" id="1928292at2759"/>
<protein>
    <recommendedName>
        <fullName evidence="4">COP1-interacting protein 7</fullName>
    </recommendedName>
</protein>